<evidence type="ECO:0000313" key="2">
    <source>
        <dbReference type="EMBL" id="TWX61182.1"/>
    </source>
</evidence>
<keyword evidence="4" id="KW-1185">Reference proteome</keyword>
<dbReference type="EMBL" id="VOLR01000006">
    <property type="protein sequence ID" value="TWX61182.1"/>
    <property type="molecule type" value="Genomic_DNA"/>
</dbReference>
<comment type="caution">
    <text evidence="3">The sequence shown here is derived from an EMBL/GenBank/DDBJ whole genome shotgun (WGS) entry which is preliminary data.</text>
</comment>
<evidence type="ECO:0000256" key="1">
    <source>
        <dbReference type="SAM" id="SignalP"/>
    </source>
</evidence>
<dbReference type="RefSeq" id="WP_146798734.1">
    <property type="nucleotide sequence ID" value="NZ_VOLP01000007.1"/>
</dbReference>
<evidence type="ECO:0000313" key="4">
    <source>
        <dbReference type="Proteomes" id="UP000321525"/>
    </source>
</evidence>
<proteinExistence type="predicted"/>
<reference evidence="3 5" key="1">
    <citation type="submission" date="2019-07" db="EMBL/GenBank/DDBJ databases">
        <title>Genomes of sea-ice associated Colwellia species.</title>
        <authorList>
            <person name="Bowman J.P."/>
        </authorList>
    </citation>
    <scope>NUCLEOTIDE SEQUENCE [LARGE SCALE GENOMIC DNA]</scope>
    <source>
        <strain evidence="2 4">ACAM 607</strain>
        <strain evidence="3 5">IC036</strain>
    </source>
</reference>
<gene>
    <name evidence="2" type="ORF">ESZ26_05415</name>
    <name evidence="3" type="ORF">ESZ27_10600</name>
</gene>
<sequence length="394" mass="45646">MSCKVICLLALLTFNVQAQEGHFADPLKIHGFVAQGVIDVDNSNFVNDDGEISLKLTEIGLNTSYQLSDDYRFAAQAVYLNGGNRYNEGLRIDYFLIDWNAYSSEQWQANLYVGRFKNAHWLHSSTRDIPFARPSILLPQGTYFDGFRDIAIGGDGAALKLTYNSDEYGEFDFNFSRGKSPIDSDDSEVILSNFAQGNIEHELDTQASFYWRPVFSQWRFGLTLLDSEFNYMGESPDFFVDGRFVFQFYTMNALYEGEHWEFTTEILQTRFLTEGFYAPQYHQDNIGQGGYFQAVYKVDQQLKFIGRYENFYTNKDDKQGDKLQQQSFGTVPDYFAYQHDAMLGFSYDFSDGLRVNAEYHWVKGTARLNPIVLPNPEANSEHWKMWAIQLMYWF</sequence>
<evidence type="ECO:0008006" key="6">
    <source>
        <dbReference type="Google" id="ProtNLM"/>
    </source>
</evidence>
<name>A0A5C6QCH8_9GAMM</name>
<protein>
    <recommendedName>
        <fullName evidence="6">Porin</fullName>
    </recommendedName>
</protein>
<organism evidence="3 5">
    <name type="scientific">Colwellia hornerae</name>
    <dbReference type="NCBI Taxonomy" id="89402"/>
    <lineage>
        <taxon>Bacteria</taxon>
        <taxon>Pseudomonadati</taxon>
        <taxon>Pseudomonadota</taxon>
        <taxon>Gammaproteobacteria</taxon>
        <taxon>Alteromonadales</taxon>
        <taxon>Colwelliaceae</taxon>
        <taxon>Colwellia</taxon>
    </lineage>
</organism>
<dbReference type="Proteomes" id="UP000321917">
    <property type="component" value="Unassembled WGS sequence"/>
</dbReference>
<feature type="signal peptide" evidence="1">
    <location>
        <begin position="1"/>
        <end position="18"/>
    </location>
</feature>
<evidence type="ECO:0000313" key="3">
    <source>
        <dbReference type="EMBL" id="TWX66468.1"/>
    </source>
</evidence>
<dbReference type="Proteomes" id="UP000321525">
    <property type="component" value="Unassembled WGS sequence"/>
</dbReference>
<keyword evidence="1" id="KW-0732">Signal</keyword>
<dbReference type="SUPFAM" id="SSF56935">
    <property type="entry name" value="Porins"/>
    <property type="match status" value="1"/>
</dbReference>
<evidence type="ECO:0000313" key="5">
    <source>
        <dbReference type="Proteomes" id="UP000321917"/>
    </source>
</evidence>
<dbReference type="AlphaFoldDB" id="A0A5C6QCH8"/>
<accession>A0A5C6QCH8</accession>
<dbReference type="EMBL" id="VOLQ01000018">
    <property type="protein sequence ID" value="TWX66468.1"/>
    <property type="molecule type" value="Genomic_DNA"/>
</dbReference>
<dbReference type="OrthoDB" id="106501at2"/>
<feature type="chain" id="PRO_5022870780" description="Porin" evidence="1">
    <location>
        <begin position="19"/>
        <end position="394"/>
    </location>
</feature>